<dbReference type="CDD" id="cd16917">
    <property type="entry name" value="HATPase_UhpB-NarQ-NarX-like"/>
    <property type="match status" value="1"/>
</dbReference>
<dbReference type="RefSeq" id="WP_381713273.1">
    <property type="nucleotide sequence ID" value="NZ_UHID01000009.1"/>
</dbReference>
<feature type="transmembrane region" description="Helical" evidence="5">
    <location>
        <begin position="236"/>
        <end position="254"/>
    </location>
</feature>
<accession>A0A380PB39</accession>
<protein>
    <submittedName>
        <fullName evidence="7">Two-component system sensor histidine kinase</fullName>
        <ecNumber evidence="7">2.7.13.3</ecNumber>
    </submittedName>
</protein>
<dbReference type="EMBL" id="UHID01000009">
    <property type="protein sequence ID" value="SUP62413.1"/>
    <property type="molecule type" value="Genomic_DNA"/>
</dbReference>
<dbReference type="Gene3D" id="1.20.5.1930">
    <property type="match status" value="1"/>
</dbReference>
<sequence>MNGDRGAEGGHEGPEEHAGPGAHEAYEGADGGPAQAGNAGRVNRRTPGDGAFPPEERRARGAGGAGEAAGASFPLARDARDRRQPPDPDEGPYAATPYADGRPASAPRPSRTDAPEAAKPRPALSAGRETHRVFGLGPYRLPRPTPPGRRDRTEWGRAAAPGRPPRQPPTAPPTLYGGHEPDPGPTASALADDAPAPSPRVQLSALQALCRQVFGVRLALIALGTPFALQNAADGAARYLVLAAAVTGFMASYAMLRDWERFGPAVLRHPALLGLDLFIGAVLLLTASPASPLGYAAACTPLLAGLLYGWRGSGVLTGCQLVVLLIAHRAWGDALTSGASTLLVAGFCVAAGITGVTLRNLMFRFGAATTALAEANARLAVAGAVEAERARLARDLHDSLAKTLHGLALTADALAEGTGHLPPDTLRDRAVQVAAAARRAAADSRDLLAGLRHDAADPTDPVDLAETLRAGLPPGTPLSTAGPLPPVPHAVAGHLLAIAAEAVENAHRHAAGPTRVSLAATSRSLRLTVTDGGPGLPAGLTLRSAAETGHFGLVGMAERATAIGGRLRVGPADDPATHHPGTEVRLELPLAGLDAAPPPPRRPPTPSAPGTPPSARREHLSDQNPPTKTPD</sequence>
<dbReference type="GO" id="GO:0016020">
    <property type="term" value="C:membrane"/>
    <property type="evidence" value="ECO:0007669"/>
    <property type="project" value="InterPro"/>
</dbReference>
<evidence type="ECO:0000256" key="1">
    <source>
        <dbReference type="ARBA" id="ARBA00022679"/>
    </source>
</evidence>
<feature type="compositionally biased region" description="Low complexity" evidence="4">
    <location>
        <begin position="185"/>
        <end position="195"/>
    </location>
</feature>
<evidence type="ECO:0000256" key="5">
    <source>
        <dbReference type="SAM" id="Phobius"/>
    </source>
</evidence>
<feature type="transmembrane region" description="Helical" evidence="5">
    <location>
        <begin position="315"/>
        <end position="332"/>
    </location>
</feature>
<feature type="transmembrane region" description="Helical" evidence="5">
    <location>
        <begin position="266"/>
        <end position="287"/>
    </location>
</feature>
<dbReference type="SUPFAM" id="SSF55874">
    <property type="entry name" value="ATPase domain of HSP90 chaperone/DNA topoisomerase II/histidine kinase"/>
    <property type="match status" value="1"/>
</dbReference>
<feature type="compositionally biased region" description="Basic and acidic residues" evidence="4">
    <location>
        <begin position="110"/>
        <end position="119"/>
    </location>
</feature>
<dbReference type="Gene3D" id="3.30.565.10">
    <property type="entry name" value="Histidine kinase-like ATPase, C-terminal domain"/>
    <property type="match status" value="1"/>
</dbReference>
<dbReference type="GO" id="GO:0046983">
    <property type="term" value="F:protein dimerization activity"/>
    <property type="evidence" value="ECO:0007669"/>
    <property type="project" value="InterPro"/>
</dbReference>
<evidence type="ECO:0000256" key="2">
    <source>
        <dbReference type="ARBA" id="ARBA00022777"/>
    </source>
</evidence>
<keyword evidence="5" id="KW-0472">Membrane</keyword>
<feature type="compositionally biased region" description="Basic and acidic residues" evidence="4">
    <location>
        <begin position="1"/>
        <end position="18"/>
    </location>
</feature>
<dbReference type="GO" id="GO:0000155">
    <property type="term" value="F:phosphorelay sensor kinase activity"/>
    <property type="evidence" value="ECO:0007669"/>
    <property type="project" value="InterPro"/>
</dbReference>
<evidence type="ECO:0000259" key="6">
    <source>
        <dbReference type="SMART" id="SM00387"/>
    </source>
</evidence>
<dbReference type="InterPro" id="IPR003594">
    <property type="entry name" value="HATPase_dom"/>
</dbReference>
<dbReference type="InterPro" id="IPR011712">
    <property type="entry name" value="Sig_transdc_His_kin_sub3_dim/P"/>
</dbReference>
<dbReference type="SMART" id="SM00387">
    <property type="entry name" value="HATPase_c"/>
    <property type="match status" value="1"/>
</dbReference>
<reference evidence="7 8" key="1">
    <citation type="submission" date="2018-06" db="EMBL/GenBank/DDBJ databases">
        <authorList>
            <consortium name="Pathogen Informatics"/>
            <person name="Doyle S."/>
        </authorList>
    </citation>
    <scope>NUCLEOTIDE SEQUENCE [LARGE SCALE GENOMIC DNA]</scope>
    <source>
        <strain evidence="7 8">NCTC7807</strain>
    </source>
</reference>
<evidence type="ECO:0000256" key="4">
    <source>
        <dbReference type="SAM" id="MobiDB-lite"/>
    </source>
</evidence>
<feature type="compositionally biased region" description="Pro residues" evidence="4">
    <location>
        <begin position="596"/>
        <end position="612"/>
    </location>
</feature>
<organism evidence="7 8">
    <name type="scientific">Streptomyces griseus</name>
    <dbReference type="NCBI Taxonomy" id="1911"/>
    <lineage>
        <taxon>Bacteria</taxon>
        <taxon>Bacillati</taxon>
        <taxon>Actinomycetota</taxon>
        <taxon>Actinomycetes</taxon>
        <taxon>Kitasatosporales</taxon>
        <taxon>Streptomycetaceae</taxon>
        <taxon>Streptomyces</taxon>
    </lineage>
</organism>
<keyword evidence="3" id="KW-0902">Two-component regulatory system</keyword>
<evidence type="ECO:0000313" key="7">
    <source>
        <dbReference type="EMBL" id="SUP62413.1"/>
    </source>
</evidence>
<dbReference type="Proteomes" id="UP000254150">
    <property type="component" value="Unassembled WGS sequence"/>
</dbReference>
<feature type="compositionally biased region" description="Pro residues" evidence="4">
    <location>
        <begin position="162"/>
        <end position="172"/>
    </location>
</feature>
<feature type="compositionally biased region" description="Basic and acidic residues" evidence="4">
    <location>
        <begin position="77"/>
        <end position="86"/>
    </location>
</feature>
<name>A0A380PB39_STRGR</name>
<feature type="compositionally biased region" description="Polar residues" evidence="4">
    <location>
        <begin position="622"/>
        <end position="631"/>
    </location>
</feature>
<evidence type="ECO:0000256" key="3">
    <source>
        <dbReference type="ARBA" id="ARBA00023012"/>
    </source>
</evidence>
<dbReference type="InterPro" id="IPR050482">
    <property type="entry name" value="Sensor_HK_TwoCompSys"/>
</dbReference>
<keyword evidence="1 7" id="KW-0808">Transferase</keyword>
<proteinExistence type="predicted"/>
<feature type="domain" description="Histidine kinase/HSP90-like ATPase" evidence="6">
    <location>
        <begin position="490"/>
        <end position="592"/>
    </location>
</feature>
<keyword evidence="5" id="KW-0812">Transmembrane</keyword>
<feature type="region of interest" description="Disordered" evidence="4">
    <location>
        <begin position="588"/>
        <end position="631"/>
    </location>
</feature>
<dbReference type="AlphaFoldDB" id="A0A380PB39"/>
<dbReference type="PANTHER" id="PTHR24421">
    <property type="entry name" value="NITRATE/NITRITE SENSOR PROTEIN NARX-RELATED"/>
    <property type="match status" value="1"/>
</dbReference>
<feature type="transmembrane region" description="Helical" evidence="5">
    <location>
        <begin position="338"/>
        <end position="358"/>
    </location>
</feature>
<dbReference type="EC" id="2.7.13.3" evidence="7"/>
<dbReference type="Pfam" id="PF02518">
    <property type="entry name" value="HATPase_c"/>
    <property type="match status" value="1"/>
</dbReference>
<feature type="region of interest" description="Disordered" evidence="4">
    <location>
        <begin position="1"/>
        <end position="197"/>
    </location>
</feature>
<keyword evidence="5" id="KW-1133">Transmembrane helix</keyword>
<dbReference type="Pfam" id="PF07730">
    <property type="entry name" value="HisKA_3"/>
    <property type="match status" value="1"/>
</dbReference>
<gene>
    <name evidence="7" type="primary">narX_8</name>
    <name evidence="7" type="ORF">NCTC7807_05578</name>
</gene>
<evidence type="ECO:0000313" key="8">
    <source>
        <dbReference type="Proteomes" id="UP000254150"/>
    </source>
</evidence>
<dbReference type="InterPro" id="IPR036890">
    <property type="entry name" value="HATPase_C_sf"/>
</dbReference>
<keyword evidence="2 7" id="KW-0418">Kinase</keyword>